<accession>A0A495MJU3</accession>
<dbReference type="RefSeq" id="WP_121375005.1">
    <property type="nucleotide sequence ID" value="NZ_RBLC01000001.1"/>
</dbReference>
<comment type="caution">
    <text evidence="2">The sequence shown here is derived from an EMBL/GenBank/DDBJ whole genome shotgun (WGS) entry which is preliminary data.</text>
</comment>
<feature type="region of interest" description="Disordered" evidence="1">
    <location>
        <begin position="1"/>
        <end position="86"/>
    </location>
</feature>
<proteinExistence type="predicted"/>
<dbReference type="AlphaFoldDB" id="A0A495MJU3"/>
<dbReference type="Proteomes" id="UP000277579">
    <property type="component" value="Unassembled WGS sequence"/>
</dbReference>
<sequence length="86" mass="9304">MKDKNQTPVPKVRSGEAPDKKSKSGPAIEHLESGIESDISPDNKKASDTIKTTTQAQEERERKLENGSGSLDIKSGKEGQAAKKKK</sequence>
<reference evidence="2 3" key="1">
    <citation type="submission" date="2018-10" db="EMBL/GenBank/DDBJ databases">
        <title>Genomic Encyclopedia of Archaeal and Bacterial Type Strains, Phase II (KMG-II): from individual species to whole genera.</title>
        <authorList>
            <person name="Goeker M."/>
        </authorList>
    </citation>
    <scope>NUCLEOTIDE SEQUENCE [LARGE SCALE GENOMIC DNA]</scope>
    <source>
        <strain evidence="2 3">DSM 29537</strain>
    </source>
</reference>
<gene>
    <name evidence="2" type="ORF">CLV94_0658</name>
</gene>
<evidence type="ECO:0000256" key="1">
    <source>
        <dbReference type="SAM" id="MobiDB-lite"/>
    </source>
</evidence>
<dbReference type="EMBL" id="RBLC01000001">
    <property type="protein sequence ID" value="RKS25620.1"/>
    <property type="molecule type" value="Genomic_DNA"/>
</dbReference>
<protein>
    <submittedName>
        <fullName evidence="2">Uncharacterized protein</fullName>
    </submittedName>
</protein>
<name>A0A495MJU3_9FLAO</name>
<feature type="compositionally biased region" description="Basic and acidic residues" evidence="1">
    <location>
        <begin position="13"/>
        <end position="22"/>
    </location>
</feature>
<feature type="compositionally biased region" description="Basic and acidic residues" evidence="1">
    <location>
        <begin position="74"/>
        <end position="86"/>
    </location>
</feature>
<keyword evidence="3" id="KW-1185">Reference proteome</keyword>
<organism evidence="2 3">
    <name type="scientific">Flavobacterium endophyticum</name>
    <dbReference type="NCBI Taxonomy" id="1540163"/>
    <lineage>
        <taxon>Bacteria</taxon>
        <taxon>Pseudomonadati</taxon>
        <taxon>Bacteroidota</taxon>
        <taxon>Flavobacteriia</taxon>
        <taxon>Flavobacteriales</taxon>
        <taxon>Flavobacteriaceae</taxon>
        <taxon>Flavobacterium</taxon>
    </lineage>
</organism>
<evidence type="ECO:0000313" key="2">
    <source>
        <dbReference type="EMBL" id="RKS25620.1"/>
    </source>
</evidence>
<evidence type="ECO:0000313" key="3">
    <source>
        <dbReference type="Proteomes" id="UP000277579"/>
    </source>
</evidence>